<reference evidence="1" key="1">
    <citation type="submission" date="2018-04" db="EMBL/GenBank/DDBJ databases">
        <title>Genomes of the Obligate Erwinia dacicola and Facultative Enterobacter sp. OLF Endosymbionts of the Olive Fruit fly, Bactrocera oleae.</title>
        <authorList>
            <person name="Estes A.M."/>
            <person name="Hearn D.J."/>
            <person name="Agarwal S."/>
            <person name="Pierson E.A."/>
            <person name="Dunning-Hotopp J.C."/>
        </authorList>
    </citation>
    <scope>NUCLEOTIDE SEQUENCE [LARGE SCALE GENOMIC DNA]</scope>
    <source>
        <strain evidence="1">Oroville</strain>
    </source>
</reference>
<dbReference type="AlphaFoldDB" id="A0A328TUE1"/>
<accession>A0A328TUE1</accession>
<evidence type="ECO:0000313" key="2">
    <source>
        <dbReference type="Proteomes" id="UP000244334"/>
    </source>
</evidence>
<comment type="caution">
    <text evidence="1">The sequence shown here is derived from an EMBL/GenBank/DDBJ whole genome shotgun (WGS) entry which is preliminary data.</text>
</comment>
<organism evidence="1 2">
    <name type="scientific">Candidatus Erwinia dacicola</name>
    <dbReference type="NCBI Taxonomy" id="252393"/>
    <lineage>
        <taxon>Bacteria</taxon>
        <taxon>Pseudomonadati</taxon>
        <taxon>Pseudomonadota</taxon>
        <taxon>Gammaproteobacteria</taxon>
        <taxon>Enterobacterales</taxon>
        <taxon>Erwiniaceae</taxon>
        <taxon>Erwinia</taxon>
    </lineage>
</organism>
<sequence length="43" mass="5070">MVNSWLQSWQLQQQAIVSQQEVWLDSHRQQALNQAAFWKNGSV</sequence>
<protein>
    <submittedName>
        <fullName evidence="1">Uncharacterized protein</fullName>
    </submittedName>
</protein>
<gene>
    <name evidence="1" type="ORF">ACZ87_00466</name>
</gene>
<keyword evidence="2" id="KW-1185">Reference proteome</keyword>
<name>A0A328TUE1_9GAMM</name>
<dbReference type="Proteomes" id="UP000244334">
    <property type="component" value="Unassembled WGS sequence"/>
</dbReference>
<evidence type="ECO:0000313" key="1">
    <source>
        <dbReference type="EMBL" id="RAP72711.1"/>
    </source>
</evidence>
<dbReference type="EMBL" id="LJAM02000017">
    <property type="protein sequence ID" value="RAP72711.1"/>
    <property type="molecule type" value="Genomic_DNA"/>
</dbReference>
<proteinExistence type="predicted"/>